<dbReference type="Proteomes" id="UP001212421">
    <property type="component" value="Chromosome"/>
</dbReference>
<dbReference type="InterPro" id="IPR011010">
    <property type="entry name" value="DNA_brk_join_enz"/>
</dbReference>
<proteinExistence type="inferred from homology"/>
<feature type="domain" description="Tyr recombinase" evidence="5">
    <location>
        <begin position="182"/>
        <end position="392"/>
    </location>
</feature>
<accession>A0ABY7NDW7</accession>
<dbReference type="PANTHER" id="PTHR30629">
    <property type="entry name" value="PROPHAGE INTEGRASE"/>
    <property type="match status" value="1"/>
</dbReference>
<organism evidence="6 7">
    <name type="scientific">Cryobacterium breve</name>
    <dbReference type="NCBI Taxonomy" id="1259258"/>
    <lineage>
        <taxon>Bacteria</taxon>
        <taxon>Bacillati</taxon>
        <taxon>Actinomycetota</taxon>
        <taxon>Actinomycetes</taxon>
        <taxon>Micrococcales</taxon>
        <taxon>Microbacteriaceae</taxon>
        <taxon>Cryobacterium</taxon>
    </lineage>
</organism>
<evidence type="ECO:0000259" key="5">
    <source>
        <dbReference type="PROSITE" id="PS51898"/>
    </source>
</evidence>
<name>A0ABY7NDW7_9MICO</name>
<gene>
    <name evidence="6" type="ORF">KIV56_04615</name>
</gene>
<evidence type="ECO:0000313" key="7">
    <source>
        <dbReference type="Proteomes" id="UP001212421"/>
    </source>
</evidence>
<keyword evidence="3" id="KW-0238">DNA-binding</keyword>
<evidence type="ECO:0000256" key="1">
    <source>
        <dbReference type="ARBA" id="ARBA00008857"/>
    </source>
</evidence>
<dbReference type="SUPFAM" id="SSF56349">
    <property type="entry name" value="DNA breaking-rejoining enzymes"/>
    <property type="match status" value="1"/>
</dbReference>
<protein>
    <submittedName>
        <fullName evidence="6">Tyrosine-type recombinase/integrase</fullName>
    </submittedName>
</protein>
<keyword evidence="2" id="KW-0229">DNA integration</keyword>
<reference evidence="6 7" key="1">
    <citation type="submission" date="2021-05" db="EMBL/GenBank/DDBJ databases">
        <authorList>
            <person name="Kumar R."/>
            <person name="Kumar A."/>
            <person name="Mukhia S."/>
        </authorList>
    </citation>
    <scope>NUCLEOTIDE SEQUENCE [LARGE SCALE GENOMIC DNA]</scope>
    <source>
        <strain evidence="6 7">ERMR7:08</strain>
    </source>
</reference>
<dbReference type="InterPro" id="IPR050808">
    <property type="entry name" value="Phage_Integrase"/>
</dbReference>
<dbReference type="RefSeq" id="WP_281535357.1">
    <property type="nucleotide sequence ID" value="NZ_CP075584.1"/>
</dbReference>
<dbReference type="InterPro" id="IPR013762">
    <property type="entry name" value="Integrase-like_cat_sf"/>
</dbReference>
<sequence length="430" mass="46923">MSGTGRPRTGIGHIGKVVVTSRSSAGKTEYTARARVRDRDGVARKISAKGHTETQAKEALVDVARIRKENANGGVTDGATIGALVDLYVLGLAKTKLAAQTKARYTQSANNHIRPAFAGLAAVELTPNMALVFIEDLAVEHLSEARTCRVVLKAIMQQALRGGILTRNPVTDASVRLAVPKSRPHAVSINDLHRLRGAIAAWRTGPDVKGPRPSTDLLDLVDIMLGTTTRIGEALAIRAEDVRIDDSGVLTVEICGTIIWEKGIGTYRKPSPKNDPSWRFITPPDFAADILRRRAHEGKWNLVFATKNGNPFLQQNLGRSLRAIVAGTDLEWITSHALRKTSATTIDRLAEGESRKAAARALGHEGETLAGTTYIERDRHVPDSRRALDTLAPREDRSLRDARQKQRKAQHCGREAGRAGLFFVILRDPR</sequence>
<dbReference type="EMBL" id="CP075584">
    <property type="protein sequence ID" value="WBM80685.1"/>
    <property type="molecule type" value="Genomic_DNA"/>
</dbReference>
<keyword evidence="7" id="KW-1185">Reference proteome</keyword>
<comment type="similarity">
    <text evidence="1">Belongs to the 'phage' integrase family.</text>
</comment>
<dbReference type="Gene3D" id="1.10.150.130">
    <property type="match status" value="1"/>
</dbReference>
<dbReference type="InterPro" id="IPR002104">
    <property type="entry name" value="Integrase_catalytic"/>
</dbReference>
<dbReference type="Pfam" id="PF00589">
    <property type="entry name" value="Phage_integrase"/>
    <property type="match status" value="1"/>
</dbReference>
<evidence type="ECO:0000256" key="3">
    <source>
        <dbReference type="ARBA" id="ARBA00023125"/>
    </source>
</evidence>
<evidence type="ECO:0000313" key="6">
    <source>
        <dbReference type="EMBL" id="WBM80685.1"/>
    </source>
</evidence>
<keyword evidence="4" id="KW-0233">DNA recombination</keyword>
<dbReference type="PROSITE" id="PS51898">
    <property type="entry name" value="TYR_RECOMBINASE"/>
    <property type="match status" value="1"/>
</dbReference>
<evidence type="ECO:0000256" key="4">
    <source>
        <dbReference type="ARBA" id="ARBA00023172"/>
    </source>
</evidence>
<dbReference type="InterPro" id="IPR010998">
    <property type="entry name" value="Integrase_recombinase_N"/>
</dbReference>
<dbReference type="PANTHER" id="PTHR30629:SF2">
    <property type="entry name" value="PROPHAGE INTEGRASE INTS-RELATED"/>
    <property type="match status" value="1"/>
</dbReference>
<dbReference type="Gene3D" id="1.10.443.10">
    <property type="entry name" value="Intergrase catalytic core"/>
    <property type="match status" value="1"/>
</dbReference>
<evidence type="ECO:0000256" key="2">
    <source>
        <dbReference type="ARBA" id="ARBA00022908"/>
    </source>
</evidence>